<gene>
    <name evidence="1" type="ORF">I312_04210</name>
</gene>
<dbReference type="EMBL" id="KN847983">
    <property type="protein sequence ID" value="KIR46720.1"/>
    <property type="molecule type" value="Genomic_DNA"/>
</dbReference>
<dbReference type="OrthoDB" id="10423297at2759"/>
<dbReference type="HOGENOM" id="CLU_2722161_0_0_1"/>
<evidence type="ECO:0000313" key="1">
    <source>
        <dbReference type="EMBL" id="KIR46720.1"/>
    </source>
</evidence>
<organism evidence="1">
    <name type="scientific">Cryptococcus bacillisporus CA1280</name>
    <dbReference type="NCBI Taxonomy" id="1296109"/>
    <lineage>
        <taxon>Eukaryota</taxon>
        <taxon>Fungi</taxon>
        <taxon>Dikarya</taxon>
        <taxon>Basidiomycota</taxon>
        <taxon>Agaricomycotina</taxon>
        <taxon>Tremellomycetes</taxon>
        <taxon>Tremellales</taxon>
        <taxon>Cryptococcaceae</taxon>
        <taxon>Cryptococcus</taxon>
        <taxon>Cryptococcus gattii species complex</taxon>
    </lineage>
</organism>
<accession>A0A0D0VNQ2</accession>
<name>A0A0D0VNQ2_CRYGA</name>
<protein>
    <submittedName>
        <fullName evidence="1">Uncharacterized protein</fullName>
    </submittedName>
</protein>
<proteinExistence type="predicted"/>
<reference evidence="1" key="1">
    <citation type="submission" date="2015-01" db="EMBL/GenBank/DDBJ databases">
        <title>The Genome Sequence of Cryptococcus gattii CA1280.</title>
        <authorList>
            <consortium name="The Broad Institute Genomics Platform"/>
            <person name="Cuomo C."/>
            <person name="Litvintseva A."/>
            <person name="Chen Y."/>
            <person name="Heitman J."/>
            <person name="Sun S."/>
            <person name="Springer D."/>
            <person name="Dromer F."/>
            <person name="Young S."/>
            <person name="Zeng Q."/>
            <person name="Gargeya S."/>
            <person name="Abouelleil A."/>
            <person name="Alvarado L."/>
            <person name="Chapman S.B."/>
            <person name="Gainer-Dewar J."/>
            <person name="Goldberg J."/>
            <person name="Griggs A."/>
            <person name="Gujja S."/>
            <person name="Hansen M."/>
            <person name="Howarth C."/>
            <person name="Imamovic A."/>
            <person name="Larimer J."/>
            <person name="Murphy C."/>
            <person name="Naylor J."/>
            <person name="Pearson M."/>
            <person name="Priest M."/>
            <person name="Roberts A."/>
            <person name="Saif S."/>
            <person name="Shea T."/>
            <person name="Sykes S."/>
            <person name="Wortman J."/>
            <person name="Nusbaum C."/>
            <person name="Birren B."/>
        </authorList>
    </citation>
    <scope>NUCLEOTIDE SEQUENCE [LARGE SCALE GENOMIC DNA]</scope>
    <source>
        <strain evidence="1">CA1280</strain>
    </source>
</reference>
<sequence length="72" mass="8244">MPIRNPPGLDFPIVCLVNIRSQLDIDILLDMLEEEKKQKIITAEQKGHACIMHFVYYTGNVSTNDQRSTIRA</sequence>
<dbReference type="AlphaFoldDB" id="A0A0D0VNQ2"/>